<reference evidence="11" key="1">
    <citation type="submission" date="2013-05" db="EMBL/GenBank/DDBJ databases">
        <authorList>
            <person name="Yim A.K.Y."/>
            <person name="Chan T.F."/>
            <person name="Ji K.M."/>
            <person name="Liu X.Y."/>
            <person name="Zhou J.W."/>
            <person name="Li R.Q."/>
            <person name="Yang K.Y."/>
            <person name="Li J."/>
            <person name="Li M."/>
            <person name="Law P.T.W."/>
            <person name="Wu Y.L."/>
            <person name="Cai Z.L."/>
            <person name="Qin H."/>
            <person name="Bao Y."/>
            <person name="Leung R.K.K."/>
            <person name="Ng P.K.S."/>
            <person name="Zou J."/>
            <person name="Zhong X.J."/>
            <person name="Ran P.X."/>
            <person name="Zhong N.S."/>
            <person name="Liu Z.G."/>
            <person name="Tsui S.K.W."/>
        </authorList>
    </citation>
    <scope>NUCLEOTIDE SEQUENCE</scope>
    <source>
        <strain evidence="11">Derf</strain>
        <tissue evidence="11">Whole organism</tissue>
    </source>
</reference>
<comment type="catalytic activity">
    <reaction evidence="5">
        <text>a very long-chain fatty acid + ATP + CoA = a very long-chain fatty acyl-CoA + AMP + diphosphate</text>
        <dbReference type="Rhea" id="RHEA:54536"/>
        <dbReference type="ChEBI" id="CHEBI:30616"/>
        <dbReference type="ChEBI" id="CHEBI:33019"/>
        <dbReference type="ChEBI" id="CHEBI:57287"/>
        <dbReference type="ChEBI" id="CHEBI:58950"/>
        <dbReference type="ChEBI" id="CHEBI:138261"/>
        <dbReference type="ChEBI" id="CHEBI:456215"/>
    </reaction>
    <physiologicalReaction direction="left-to-right" evidence="5">
        <dbReference type="Rhea" id="RHEA:54537"/>
    </physiologicalReaction>
</comment>
<dbReference type="Gene3D" id="3.30.300.30">
    <property type="match status" value="2"/>
</dbReference>
<dbReference type="SUPFAM" id="SSF56801">
    <property type="entry name" value="Acetyl-CoA synthetase-like"/>
    <property type="match status" value="3"/>
</dbReference>
<dbReference type="GO" id="GO:0005789">
    <property type="term" value="C:endoplasmic reticulum membrane"/>
    <property type="evidence" value="ECO:0007669"/>
    <property type="project" value="TreeGrafter"/>
</dbReference>
<comment type="catalytic activity">
    <reaction evidence="7">
        <text>tetracosanoate + ATP + CoA = tetracosanoyl-CoA + AMP + diphosphate</text>
        <dbReference type="Rhea" id="RHEA:33639"/>
        <dbReference type="ChEBI" id="CHEBI:30616"/>
        <dbReference type="ChEBI" id="CHEBI:31014"/>
        <dbReference type="ChEBI" id="CHEBI:33019"/>
        <dbReference type="ChEBI" id="CHEBI:57287"/>
        <dbReference type="ChEBI" id="CHEBI:65052"/>
        <dbReference type="ChEBI" id="CHEBI:456215"/>
    </reaction>
    <physiologicalReaction direction="left-to-right" evidence="7">
        <dbReference type="Rhea" id="RHEA:33640"/>
    </physiologicalReaction>
</comment>
<dbReference type="GO" id="GO:0004467">
    <property type="term" value="F:long-chain fatty acid-CoA ligase activity"/>
    <property type="evidence" value="ECO:0007669"/>
    <property type="project" value="TreeGrafter"/>
</dbReference>
<comment type="similarity">
    <text evidence="1">Belongs to the ATP-dependent AMP-binding enzyme family.</text>
</comment>
<dbReference type="GO" id="GO:0005524">
    <property type="term" value="F:ATP binding"/>
    <property type="evidence" value="ECO:0007669"/>
    <property type="project" value="UniProtKB-KW"/>
</dbReference>
<feature type="domain" description="AMP-binding enzyme C-terminal" evidence="10">
    <location>
        <begin position="1635"/>
        <end position="1708"/>
    </location>
</feature>
<accession>A0A922HJS1</accession>
<keyword evidence="8" id="KW-1133">Transmembrane helix</keyword>
<dbReference type="GO" id="GO:0005886">
    <property type="term" value="C:plasma membrane"/>
    <property type="evidence" value="ECO:0007669"/>
    <property type="project" value="TreeGrafter"/>
</dbReference>
<dbReference type="EMBL" id="ASGP02000008">
    <property type="protein sequence ID" value="KAH9494136.1"/>
    <property type="molecule type" value="Genomic_DNA"/>
</dbReference>
<feature type="domain" description="AMP-dependent synthetase/ligase" evidence="9">
    <location>
        <begin position="1222"/>
        <end position="1546"/>
    </location>
</feature>
<dbReference type="PANTHER" id="PTHR43107:SF15">
    <property type="entry name" value="FATTY ACID TRANSPORT PROTEIN 3, ISOFORM A"/>
    <property type="match status" value="1"/>
</dbReference>
<evidence type="ECO:0000313" key="11">
    <source>
        <dbReference type="EMBL" id="KAH9494136.1"/>
    </source>
</evidence>
<dbReference type="Pfam" id="PF00501">
    <property type="entry name" value="AMP-binding"/>
    <property type="match status" value="3"/>
</dbReference>
<evidence type="ECO:0000256" key="4">
    <source>
        <dbReference type="ARBA" id="ARBA00022840"/>
    </source>
</evidence>
<dbReference type="InterPro" id="IPR025110">
    <property type="entry name" value="AMP-bd_C"/>
</dbReference>
<dbReference type="GO" id="GO:0005324">
    <property type="term" value="F:long-chain fatty acid transmembrane transporter activity"/>
    <property type="evidence" value="ECO:0007669"/>
    <property type="project" value="TreeGrafter"/>
</dbReference>
<dbReference type="InterPro" id="IPR000873">
    <property type="entry name" value="AMP-dep_synth/lig_dom"/>
</dbReference>
<sequence>MAEIIGLIRKLPKLFFIMIFRDLVCAILFFTFQIRIRWIIRRNRVLVKYFDYNVRRHPNKTAINYNGECFTFQNVYDLAQKISNWIEESLQLGHDDEWERCNSPKQTGDDDFPLNREAKIYRKFENNARCTQIGLMFGNIPELASFIIGIARVRCSAVLFNTNNRRDLLLNAFHATNCKVFIFESKFLSAIQEIAPQLPDIRFFMYDRNESKNILIDPHYNGISRQDLESKYEDPKCQKFAAILNAYPITMVKKNYPYKMSDMIQFMFTSGTTGGNIKCVPVDNIRYIGGNLSHELVFGFRHSDHFYVCLPCYHAFAGVIGLSTIFITGNTITLADKFSASKFWNDCRINQCTIALYIGEICRYLLAQPEHSDDQRHSLRMMFGLGLNKEHWIKIRKRFNIPKIAEYYGSSEGNILIANHQNVPGSCGFIPYYYGPLLYTLWPCHIIKVDPITLELVRDSKTGLCKMARNGDLGMMVGEIRKGQIFTEYLGYTSAKESTKKLIRNVRQHGDFVFISGDLMEMDFYGNLYFKDRTGDTYRWKVIIRVLLRLKWSNQAVVTCFDKACRKNPMRTAIIYQGQFASFLIGIGRVRCASVLFNFNHRSDLLVNAFEASNCKIFIFESKYLSAIKEIATRLPDGIRFIMYDRNIINQNNDGTTSSKHGLNLDYKGFTREDLINDNIVEADEKFSQLLDSYPVTSVRKNYPYKINDIFSYIFTSGTTGGKIKAAAVNNYRFLGINYLMDLSFGLKISDNFYVCVPIYHGMGAGMGIGSTLVNGNITTLVEKFSASKFWKDCYENKCTAALYIGELCRILLARPPGEYDRKHMVKKFIGVSMNKKIWTKFIERFGIQDVHEYYVNLMQVPGACGFLPYYYEKIMRLFYPIQFLKVDPDTKELVRDQNGLCITAKPGETGMLVGVIRQNVQSSHFLGYSSVKESSKKLIKNVRQNGDYAFVSGDLLEMDWDGNLYFKDRTGDTFRWKGENVSTTEVETIISQFIDHKDCVVYGVALPGYPGRCGMVSLTDRNLDLEKFYDWMKTRAPQYAIPKFIRFVDQIETTTTHKYIKYSLRNDGIDLDRLKSNEQIYYFDRDNQRYQLMDKDAYEKIINGTIRALVILIRILFRLKWMTWTNQTVVTCFDNVCRQNPTRTAIIYQGRGYSFQEIENLANKISNWFEQCLQLGCDDEYEKQQQIKQREEEMQQQQGQENENLSPNVMNLIRRHRNSIKIGLMFSNVPEFASFLIGIGRVRCASVLFNFNHRSDLLVNAFEASNCKIFIFESKYLPALKEIATRLPDGIRFIMYDRNIINQNNDDGTTSSKHGLNLDYKGFTREDLINDNIVEADEKFSQLLDSYPVTSVRKNYPYKMSDIFSYIFTSGTTGGKIKAAAMNNYRFLAIDYLLAIPFGLKTSDNIYVCVPTYHGLGGVMGIGSTLVNGNTTTLVEKFSASKFWKDCYENKCTAVIYIGELCRILLARPPGEYDRKHMVKKFMGVGMNGTVWTKFVERFGIQDIYEYYGSTEGNTALFNLMQVPGACGFLPYYYVDPDTKELVRDQNGLCITAKPGETGMLVGVIRQNVQSSHFLGYSSVKESSKKLIKNVRQNGDYAFVSGDLLEMDWDGNLYFKDRTGDTFRWKGENVSTTEIETIISQFIDHKDCVVYGVAIPGYAGRCGMAALTDRNLDLEKLYNWIKTRAPEYAIPKFIRFVDQIETTTTHKYIKYSLRNDGIDLDRLKPNEQIYYFDRDNQRYQLMDKNVYEKIINGTIRF</sequence>
<dbReference type="Proteomes" id="UP000790347">
    <property type="component" value="Unassembled WGS sequence"/>
</dbReference>
<evidence type="ECO:0000256" key="5">
    <source>
        <dbReference type="ARBA" id="ARBA00036527"/>
    </source>
</evidence>
<gene>
    <name evidence="11" type="ORF">DERF_014847</name>
</gene>
<evidence type="ECO:0000256" key="3">
    <source>
        <dbReference type="ARBA" id="ARBA00022741"/>
    </source>
</evidence>
<keyword evidence="3" id="KW-0547">Nucleotide-binding</keyword>
<name>A0A922HJS1_DERFA</name>
<feature type="domain" description="AMP-dependent synthetase/ligase" evidence="9">
    <location>
        <begin position="582"/>
        <end position="855"/>
    </location>
</feature>
<evidence type="ECO:0000256" key="6">
    <source>
        <dbReference type="ARBA" id="ARBA00041297"/>
    </source>
</evidence>
<keyword evidence="8" id="KW-0812">Transmembrane</keyword>
<dbReference type="InterPro" id="IPR045851">
    <property type="entry name" value="AMP-bd_C_sf"/>
</dbReference>
<evidence type="ECO:0000256" key="8">
    <source>
        <dbReference type="SAM" id="Phobius"/>
    </source>
</evidence>
<feature type="transmembrane region" description="Helical" evidence="8">
    <location>
        <begin position="306"/>
        <end position="327"/>
    </location>
</feature>
<comment type="caution">
    <text evidence="11">The sequence shown here is derived from an EMBL/GenBank/DDBJ whole genome shotgun (WGS) entry which is preliminary data.</text>
</comment>
<organism evidence="11 12">
    <name type="scientific">Dermatophagoides farinae</name>
    <name type="common">American house dust mite</name>
    <dbReference type="NCBI Taxonomy" id="6954"/>
    <lineage>
        <taxon>Eukaryota</taxon>
        <taxon>Metazoa</taxon>
        <taxon>Ecdysozoa</taxon>
        <taxon>Arthropoda</taxon>
        <taxon>Chelicerata</taxon>
        <taxon>Arachnida</taxon>
        <taxon>Acari</taxon>
        <taxon>Acariformes</taxon>
        <taxon>Sarcoptiformes</taxon>
        <taxon>Astigmata</taxon>
        <taxon>Psoroptidia</taxon>
        <taxon>Analgoidea</taxon>
        <taxon>Pyroglyphidae</taxon>
        <taxon>Dermatophagoidinae</taxon>
        <taxon>Dermatophagoides</taxon>
    </lineage>
</organism>
<reference evidence="11" key="2">
    <citation type="journal article" date="2022" name="Res Sq">
        <title>Comparative Genomics Reveals Insights into the Divergent Evolution of Astigmatic Mites and Household Pest Adaptations.</title>
        <authorList>
            <person name="Xiong Q."/>
            <person name="Wan A.T.-Y."/>
            <person name="Liu X.-Y."/>
            <person name="Fung C.S.-H."/>
            <person name="Xiao X."/>
            <person name="Malainual N."/>
            <person name="Hou J."/>
            <person name="Wang L."/>
            <person name="Wang M."/>
            <person name="Yang K."/>
            <person name="Cui Y."/>
            <person name="Leung E."/>
            <person name="Nong W."/>
            <person name="Shin S.-K."/>
            <person name="Au S."/>
            <person name="Jeong K.Y."/>
            <person name="Chew F.T."/>
            <person name="Hui J."/>
            <person name="Leung T.F."/>
            <person name="Tungtrongchitr A."/>
            <person name="Zhong N."/>
            <person name="Liu Z."/>
            <person name="Tsui S."/>
        </authorList>
    </citation>
    <scope>NUCLEOTIDE SEQUENCE</scope>
    <source>
        <strain evidence="11">Derf</strain>
        <tissue evidence="11">Whole organism</tissue>
    </source>
</reference>
<evidence type="ECO:0000256" key="7">
    <source>
        <dbReference type="ARBA" id="ARBA00048666"/>
    </source>
</evidence>
<dbReference type="InterPro" id="IPR042099">
    <property type="entry name" value="ANL_N_sf"/>
</dbReference>
<feature type="domain" description="AMP-binding enzyme C-terminal" evidence="10">
    <location>
        <begin position="986"/>
        <end position="1059"/>
    </location>
</feature>
<feature type="domain" description="AMP-dependent synthetase/ligase" evidence="9">
    <location>
        <begin position="132"/>
        <end position="463"/>
    </location>
</feature>
<keyword evidence="8" id="KW-0472">Membrane</keyword>
<dbReference type="Gene3D" id="3.40.50.12780">
    <property type="entry name" value="N-terminal domain of ligase-like"/>
    <property type="match status" value="3"/>
</dbReference>
<evidence type="ECO:0000256" key="1">
    <source>
        <dbReference type="ARBA" id="ARBA00006432"/>
    </source>
</evidence>
<dbReference type="PANTHER" id="PTHR43107">
    <property type="entry name" value="LONG-CHAIN FATTY ACID TRANSPORT PROTEIN"/>
    <property type="match status" value="1"/>
</dbReference>
<feature type="transmembrane region" description="Helical" evidence="8">
    <location>
        <begin position="14"/>
        <end position="34"/>
    </location>
</feature>
<dbReference type="GO" id="GO:0044539">
    <property type="term" value="P:long-chain fatty acid import into cell"/>
    <property type="evidence" value="ECO:0007669"/>
    <property type="project" value="TreeGrafter"/>
</dbReference>
<evidence type="ECO:0000259" key="9">
    <source>
        <dbReference type="Pfam" id="PF00501"/>
    </source>
</evidence>
<dbReference type="Pfam" id="PF13193">
    <property type="entry name" value="AMP-binding_C"/>
    <property type="match status" value="2"/>
</dbReference>
<proteinExistence type="inferred from homology"/>
<keyword evidence="12" id="KW-1185">Reference proteome</keyword>
<evidence type="ECO:0000259" key="10">
    <source>
        <dbReference type="Pfam" id="PF13193"/>
    </source>
</evidence>
<evidence type="ECO:0000256" key="2">
    <source>
        <dbReference type="ARBA" id="ARBA00022598"/>
    </source>
</evidence>
<keyword evidence="2" id="KW-0436">Ligase</keyword>
<protein>
    <recommendedName>
        <fullName evidence="6">Long-chain-fatty-acid--CoA ligase</fullName>
    </recommendedName>
</protein>
<evidence type="ECO:0000313" key="12">
    <source>
        <dbReference type="Proteomes" id="UP000790347"/>
    </source>
</evidence>
<keyword evidence="4" id="KW-0067">ATP-binding</keyword>